<feature type="domain" description="Ribosomal RNA large subunit methyltransferase K/L-like methyltransferase" evidence="1">
    <location>
        <begin position="175"/>
        <end position="329"/>
    </location>
</feature>
<evidence type="ECO:0000259" key="1">
    <source>
        <dbReference type="Pfam" id="PF01170"/>
    </source>
</evidence>
<reference evidence="2" key="1">
    <citation type="journal article" date="2020" name="mSystems">
        <title>Genome- and Community-Level Interaction Insights into Carbon Utilization and Element Cycling Functions of Hydrothermarchaeota in Hydrothermal Sediment.</title>
        <authorList>
            <person name="Zhou Z."/>
            <person name="Liu Y."/>
            <person name="Xu W."/>
            <person name="Pan J."/>
            <person name="Luo Z.H."/>
            <person name="Li M."/>
        </authorList>
    </citation>
    <scope>NUCLEOTIDE SEQUENCE</scope>
    <source>
        <strain evidence="2">SpSt-649</strain>
    </source>
</reference>
<accession>A0A7C4H667</accession>
<organism evidence="2">
    <name type="scientific">Thermofilum pendens</name>
    <dbReference type="NCBI Taxonomy" id="2269"/>
    <lineage>
        <taxon>Archaea</taxon>
        <taxon>Thermoproteota</taxon>
        <taxon>Thermoprotei</taxon>
        <taxon>Thermofilales</taxon>
        <taxon>Thermofilaceae</taxon>
        <taxon>Thermofilum</taxon>
    </lineage>
</organism>
<dbReference type="SUPFAM" id="SSF53335">
    <property type="entry name" value="S-adenosyl-L-methionine-dependent methyltransferases"/>
    <property type="match status" value="1"/>
</dbReference>
<evidence type="ECO:0000313" key="2">
    <source>
        <dbReference type="EMBL" id="HGM46349.1"/>
    </source>
</evidence>
<dbReference type="Pfam" id="PF01170">
    <property type="entry name" value="UPF0020"/>
    <property type="match status" value="1"/>
</dbReference>
<dbReference type="InterPro" id="IPR000241">
    <property type="entry name" value="RlmKL-like_Mtase"/>
</dbReference>
<dbReference type="InterPro" id="IPR029063">
    <property type="entry name" value="SAM-dependent_MTases_sf"/>
</dbReference>
<dbReference type="GO" id="GO:0030488">
    <property type="term" value="P:tRNA methylation"/>
    <property type="evidence" value="ECO:0007669"/>
    <property type="project" value="TreeGrafter"/>
</dbReference>
<proteinExistence type="predicted"/>
<protein>
    <recommendedName>
        <fullName evidence="1">Ribosomal RNA large subunit methyltransferase K/L-like methyltransferase domain-containing protein</fullName>
    </recommendedName>
</protein>
<sequence>MERYYLLLSQCAGDCGTAEALHVLSKVCGFRVEVAGQGVISIVSKNSENIVRCSSKLVCARCIVKEVYRASLSEGWDIALGAAAEVLSRELAMRASKERVGVDVEVSDVALRLSAAERALVAEKLISMLRARDNRLVTLRSTPDFHIWVGILSDYLSFGVILQKFRGDRYRSREPHRRVYRRPFALVPQVARLILNFSLNPLHGPFLDAFCGTGATLIEAALEGFYGVGVDLDYENIRGARRNSLQHGVYHLIDLIISDAAHLPFRRDVFALAAFDPPYGRAASCKGKQPHLLLTEALERVLASLKPGARAAFLSPGSEEYSAVAESAERVCSIYVHSSLVRVLWVIEKSFAKNQQAELL</sequence>
<dbReference type="AlphaFoldDB" id="A0A7C4H667"/>
<dbReference type="CDD" id="cd02440">
    <property type="entry name" value="AdoMet_MTases"/>
    <property type="match status" value="1"/>
</dbReference>
<dbReference type="EMBL" id="DTBQ01000032">
    <property type="protein sequence ID" value="HGM46349.1"/>
    <property type="molecule type" value="Genomic_DNA"/>
</dbReference>
<dbReference type="PANTHER" id="PTHR14911:SF13">
    <property type="entry name" value="TRNA (GUANINE(6)-N2)-METHYLTRANSFERASE THUMP3"/>
    <property type="match status" value="1"/>
</dbReference>
<dbReference type="PANTHER" id="PTHR14911">
    <property type="entry name" value="THUMP DOMAIN-CONTAINING"/>
    <property type="match status" value="1"/>
</dbReference>
<comment type="caution">
    <text evidence="2">The sequence shown here is derived from an EMBL/GenBank/DDBJ whole genome shotgun (WGS) entry which is preliminary data.</text>
</comment>
<dbReference type="Gene3D" id="3.40.50.150">
    <property type="entry name" value="Vaccinia Virus protein VP39"/>
    <property type="match status" value="1"/>
</dbReference>
<name>A0A7C4H667_THEPE</name>
<dbReference type="GO" id="GO:0016423">
    <property type="term" value="F:tRNA (guanine) methyltransferase activity"/>
    <property type="evidence" value="ECO:0007669"/>
    <property type="project" value="TreeGrafter"/>
</dbReference>
<gene>
    <name evidence="2" type="ORF">ENU21_01165</name>
</gene>